<proteinExistence type="predicted"/>
<reference evidence="1 2" key="2">
    <citation type="journal article" date="2022" name="Mol. Ecol. Resour.">
        <title>The genomes of chicory, endive, great burdock and yacon provide insights into Asteraceae paleo-polyploidization history and plant inulin production.</title>
        <authorList>
            <person name="Fan W."/>
            <person name="Wang S."/>
            <person name="Wang H."/>
            <person name="Wang A."/>
            <person name="Jiang F."/>
            <person name="Liu H."/>
            <person name="Zhao H."/>
            <person name="Xu D."/>
            <person name="Zhang Y."/>
        </authorList>
    </citation>
    <scope>NUCLEOTIDE SEQUENCE [LARGE SCALE GENOMIC DNA]</scope>
    <source>
        <strain evidence="2">cv. Punajuju</strain>
        <tissue evidence="1">Leaves</tissue>
    </source>
</reference>
<reference evidence="2" key="1">
    <citation type="journal article" date="2022" name="Mol. Ecol. Resour.">
        <title>The genomes of chicory, endive, great burdock and yacon provide insights into Asteraceae palaeo-polyploidization history and plant inulin production.</title>
        <authorList>
            <person name="Fan W."/>
            <person name="Wang S."/>
            <person name="Wang H."/>
            <person name="Wang A."/>
            <person name="Jiang F."/>
            <person name="Liu H."/>
            <person name="Zhao H."/>
            <person name="Xu D."/>
            <person name="Zhang Y."/>
        </authorList>
    </citation>
    <scope>NUCLEOTIDE SEQUENCE [LARGE SCALE GENOMIC DNA]</scope>
    <source>
        <strain evidence="2">cv. Punajuju</strain>
    </source>
</reference>
<protein>
    <submittedName>
        <fullName evidence="1">Uncharacterized protein</fullName>
    </submittedName>
</protein>
<comment type="caution">
    <text evidence="1">The sequence shown here is derived from an EMBL/GenBank/DDBJ whole genome shotgun (WGS) entry which is preliminary data.</text>
</comment>
<evidence type="ECO:0000313" key="2">
    <source>
        <dbReference type="Proteomes" id="UP001055811"/>
    </source>
</evidence>
<accession>A0ACB9BMM3</accession>
<name>A0ACB9BMM3_CICIN</name>
<organism evidence="1 2">
    <name type="scientific">Cichorium intybus</name>
    <name type="common">Chicory</name>
    <dbReference type="NCBI Taxonomy" id="13427"/>
    <lineage>
        <taxon>Eukaryota</taxon>
        <taxon>Viridiplantae</taxon>
        <taxon>Streptophyta</taxon>
        <taxon>Embryophyta</taxon>
        <taxon>Tracheophyta</taxon>
        <taxon>Spermatophyta</taxon>
        <taxon>Magnoliopsida</taxon>
        <taxon>eudicotyledons</taxon>
        <taxon>Gunneridae</taxon>
        <taxon>Pentapetalae</taxon>
        <taxon>asterids</taxon>
        <taxon>campanulids</taxon>
        <taxon>Asterales</taxon>
        <taxon>Asteraceae</taxon>
        <taxon>Cichorioideae</taxon>
        <taxon>Cichorieae</taxon>
        <taxon>Cichoriinae</taxon>
        <taxon>Cichorium</taxon>
    </lineage>
</organism>
<evidence type="ECO:0000313" key="1">
    <source>
        <dbReference type="EMBL" id="KAI3723159.1"/>
    </source>
</evidence>
<keyword evidence="2" id="KW-1185">Reference proteome</keyword>
<sequence>MKLFHVFHLLLLISLTDALNYAKTGCKDTCGNVRIPYPFGIGPNCSLNDWYTLDCNSSTPYLSAVKNVEVLGINLGQQTITVNVSKISNCQNPVWNSSHIISADPGGSPFLFAKLHNIFVVEGCGNAVMSSSHGNVVTGCSTTCRNDTVSNVNNCFGIGCCQTIIPYDLKSFSLDLTGMETHDGACGFAYLVDKNSYVQESFSDHSNVANNTFVPISLLWTLADHDYDQLPGCSQSVRSRTVFDLGYNKTAVSIRCECGATYEGNPYLVGGCTEHEECVKCRRTGGNCLYDPVYNVDLKLIWNVTCLPNENRNHGSEGNRTSLGVILGVSISMGILLLQ</sequence>
<dbReference type="Proteomes" id="UP001055811">
    <property type="component" value="Linkage Group LG06"/>
</dbReference>
<gene>
    <name evidence="1" type="ORF">L2E82_34552</name>
</gene>
<dbReference type="EMBL" id="CM042014">
    <property type="protein sequence ID" value="KAI3723159.1"/>
    <property type="molecule type" value="Genomic_DNA"/>
</dbReference>